<feature type="signal peptide" evidence="2">
    <location>
        <begin position="1"/>
        <end position="29"/>
    </location>
</feature>
<dbReference type="PANTHER" id="PTHR34700:SF4">
    <property type="entry name" value="PHAGE-LIKE ELEMENT PBSX PROTEIN XKDP"/>
    <property type="match status" value="1"/>
</dbReference>
<feature type="domain" description="LysM" evidence="3">
    <location>
        <begin position="48"/>
        <end position="98"/>
    </location>
</feature>
<dbReference type="CDD" id="cd00118">
    <property type="entry name" value="LysM"/>
    <property type="match status" value="1"/>
</dbReference>
<evidence type="ECO:0000256" key="2">
    <source>
        <dbReference type="SAM" id="SignalP"/>
    </source>
</evidence>
<keyword evidence="5" id="KW-1185">Reference proteome</keyword>
<protein>
    <submittedName>
        <fullName evidence="4">Lytic transglycosylase LysM domain-containing protein</fullName>
    </submittedName>
</protein>
<dbReference type="RefSeq" id="WP_207689011.1">
    <property type="nucleotide sequence ID" value="NZ_CP061799.1"/>
</dbReference>
<sequence>MSILKNCYKIIGRAFFFLAILLFSCSLYAQETQETQKTRDITEDEQGAYYTVKKGDTLWDISKKFLNSPWYWPELWEVNSSLPIPNPHLIYPGQRIRLFRRDMAGGLPKSPGQISESLPQSQASLQPLPDTEFESPGTDVPLGGVSSLEDDIKGKYYNYSLINQASFLLQEPYPAKGAIFKVQDNKEMISDGDLVFLRAMNNHTFLKNQKYTVYRMSNLIKNEETGIITGYQHRMLGVIEITRIEPEFLMAVVTSTYHPFQIGDLLMPFENRSPKVVLSESVKGMMGTIIGSEDNETMLGEHSVGFIDKGQLDGILPGQQYKVFFQETAKPDPAGNQSILLPPADVATLLVLFTTPVSSTFLITYSSRSINIGAKFHGPM</sequence>
<dbReference type="AlphaFoldDB" id="A0A975BCZ6"/>
<dbReference type="InterPro" id="IPR018392">
    <property type="entry name" value="LysM"/>
</dbReference>
<dbReference type="SUPFAM" id="SSF54106">
    <property type="entry name" value="LysM domain"/>
    <property type="match status" value="1"/>
</dbReference>
<dbReference type="Pfam" id="PF01476">
    <property type="entry name" value="LysM"/>
    <property type="match status" value="1"/>
</dbReference>
<proteinExistence type="predicted"/>
<gene>
    <name evidence="4" type="ORF">dnl_55930</name>
</gene>
<dbReference type="InterPro" id="IPR036779">
    <property type="entry name" value="LysM_dom_sf"/>
</dbReference>
<dbReference type="KEGG" id="dli:dnl_55930"/>
<accession>A0A975BCZ6</accession>
<feature type="compositionally biased region" description="Polar residues" evidence="1">
    <location>
        <begin position="112"/>
        <end position="125"/>
    </location>
</feature>
<feature type="region of interest" description="Disordered" evidence="1">
    <location>
        <begin position="108"/>
        <end position="144"/>
    </location>
</feature>
<evidence type="ECO:0000313" key="4">
    <source>
        <dbReference type="EMBL" id="QTA83197.1"/>
    </source>
</evidence>
<dbReference type="Gene3D" id="3.10.350.10">
    <property type="entry name" value="LysM domain"/>
    <property type="match status" value="1"/>
</dbReference>
<reference evidence="4" key="1">
    <citation type="journal article" date="2021" name="Microb. Physiol.">
        <title>Proteogenomic Insights into the Physiology of Marine, Sulfate-Reducing, Filamentous Desulfonema limicola and Desulfonema magnum.</title>
        <authorList>
            <person name="Schnaars V."/>
            <person name="Wohlbrand L."/>
            <person name="Scheve S."/>
            <person name="Hinrichs C."/>
            <person name="Reinhardt R."/>
            <person name="Rabus R."/>
        </authorList>
    </citation>
    <scope>NUCLEOTIDE SEQUENCE</scope>
    <source>
        <strain evidence="4">5ac10</strain>
    </source>
</reference>
<feature type="chain" id="PRO_5037217370" evidence="2">
    <location>
        <begin position="30"/>
        <end position="380"/>
    </location>
</feature>
<dbReference type="InterPro" id="IPR052196">
    <property type="entry name" value="Bact_Kbp"/>
</dbReference>
<dbReference type="SMART" id="SM00257">
    <property type="entry name" value="LysM"/>
    <property type="match status" value="1"/>
</dbReference>
<dbReference type="EMBL" id="CP061799">
    <property type="protein sequence ID" value="QTA83197.1"/>
    <property type="molecule type" value="Genomic_DNA"/>
</dbReference>
<evidence type="ECO:0000313" key="5">
    <source>
        <dbReference type="Proteomes" id="UP000663720"/>
    </source>
</evidence>
<dbReference type="Proteomes" id="UP000663720">
    <property type="component" value="Chromosome"/>
</dbReference>
<dbReference type="PANTHER" id="PTHR34700">
    <property type="entry name" value="POTASSIUM BINDING PROTEIN KBP"/>
    <property type="match status" value="1"/>
</dbReference>
<keyword evidence="2" id="KW-0732">Signal</keyword>
<evidence type="ECO:0000256" key="1">
    <source>
        <dbReference type="SAM" id="MobiDB-lite"/>
    </source>
</evidence>
<dbReference type="PROSITE" id="PS51257">
    <property type="entry name" value="PROKAR_LIPOPROTEIN"/>
    <property type="match status" value="1"/>
</dbReference>
<evidence type="ECO:0000259" key="3">
    <source>
        <dbReference type="PROSITE" id="PS51782"/>
    </source>
</evidence>
<name>A0A975BCZ6_9BACT</name>
<organism evidence="4 5">
    <name type="scientific">Desulfonema limicola</name>
    <dbReference type="NCBI Taxonomy" id="45656"/>
    <lineage>
        <taxon>Bacteria</taxon>
        <taxon>Pseudomonadati</taxon>
        <taxon>Thermodesulfobacteriota</taxon>
        <taxon>Desulfobacteria</taxon>
        <taxon>Desulfobacterales</taxon>
        <taxon>Desulfococcaceae</taxon>
        <taxon>Desulfonema</taxon>
    </lineage>
</organism>
<dbReference type="PROSITE" id="PS51782">
    <property type="entry name" value="LYSM"/>
    <property type="match status" value="1"/>
</dbReference>